<evidence type="ECO:0000313" key="1">
    <source>
        <dbReference type="EMBL" id="AAU19413.1"/>
    </source>
</evidence>
<evidence type="ECO:0000313" key="2">
    <source>
        <dbReference type="Proteomes" id="UP000002612"/>
    </source>
</evidence>
<sequence>MLILKVVKMNKLKEQELELLAKICKENDLSTKLAYDLLRSAEKFSYENTSENHRKKDYLDLIDFYAK</sequence>
<name>Q63F79_BACCZ</name>
<organism evidence="1 2">
    <name type="scientific">Bacillus cereus (strain ZK / E33L)</name>
    <dbReference type="NCBI Taxonomy" id="288681"/>
    <lineage>
        <taxon>Bacteria</taxon>
        <taxon>Bacillati</taxon>
        <taxon>Bacillota</taxon>
        <taxon>Bacilli</taxon>
        <taxon>Bacillales</taxon>
        <taxon>Bacillaceae</taxon>
        <taxon>Bacillus</taxon>
        <taxon>Bacillus cereus group</taxon>
    </lineage>
</organism>
<proteinExistence type="predicted"/>
<dbReference type="Proteomes" id="UP000002612">
    <property type="component" value="Chromosome"/>
</dbReference>
<dbReference type="EMBL" id="CP000001">
    <property type="protein sequence ID" value="AAU19413.1"/>
    <property type="molecule type" value="Genomic_DNA"/>
</dbReference>
<accession>Q63F79</accession>
<gene>
    <name evidence="1" type="ordered locus">BCE33L0829</name>
</gene>
<dbReference type="AlphaFoldDB" id="Q63F79"/>
<reference evidence="2" key="1">
    <citation type="journal article" date="2006" name="J. Bacteriol.">
        <title>Pathogenomic sequence analysis of Bacillus cereus and Bacillus thuringiensis isolates closely related to Bacillus anthracis.</title>
        <authorList>
            <person name="Han C.S."/>
            <person name="Xie G."/>
            <person name="Challacombe J.F."/>
            <person name="Altherr M.R."/>
            <person name="Bhotika S.S."/>
            <person name="Brown N."/>
            <person name="Bruce D."/>
            <person name="Campbell C.S."/>
            <person name="Campbell M.L."/>
            <person name="Chen J."/>
            <person name="Chertkov O."/>
            <person name="Cleland C."/>
            <person name="Dimitrijevic M."/>
            <person name="Doggett N.A."/>
            <person name="Fawcett J.J."/>
            <person name="Glavina T."/>
            <person name="Goodwin L.A."/>
            <person name="Green L.D."/>
            <person name="Hill K.K."/>
            <person name="Hitchcock P."/>
            <person name="Jackson P.J."/>
            <person name="Keim P."/>
            <person name="Kewalramani A.R."/>
            <person name="Longmire J."/>
            <person name="Lucas S."/>
            <person name="Malfatti S."/>
            <person name="McMurry K."/>
            <person name="Meincke L.J."/>
            <person name="Misra M."/>
            <person name="Moseman B.L."/>
            <person name="Mundt M."/>
            <person name="Munk A.C."/>
            <person name="Okinaka R.T."/>
            <person name="Parson-Quintana B."/>
            <person name="Reilly L.P."/>
            <person name="Richardson P."/>
            <person name="Robinson D.L."/>
            <person name="Rubin E."/>
            <person name="Saunders E."/>
            <person name="Tapia R."/>
            <person name="Tesmer J.G."/>
            <person name="Thayer N."/>
            <person name="Thompson L.S."/>
            <person name="Tice H."/>
            <person name="Ticknor L.O."/>
            <person name="Wills P.L."/>
            <person name="Brettin T.S."/>
            <person name="Gilna P."/>
        </authorList>
    </citation>
    <scope>NUCLEOTIDE SEQUENCE [LARGE SCALE GENOMIC DNA]</scope>
    <source>
        <strain evidence="2">ZK / E33L</strain>
    </source>
</reference>
<dbReference type="Pfam" id="PF20306">
    <property type="entry name" value="Sp-DndD"/>
    <property type="match status" value="1"/>
</dbReference>
<dbReference type="KEGG" id="bcz:BCE33L0829"/>
<protein>
    <submittedName>
        <fullName evidence="1">Uncharacterized protein</fullName>
    </submittedName>
</protein>
<dbReference type="InterPro" id="IPR046882">
    <property type="entry name" value="Sp-DndD"/>
</dbReference>